<evidence type="ECO:0000313" key="2">
    <source>
        <dbReference type="Proteomes" id="UP000606494"/>
    </source>
</evidence>
<gene>
    <name evidence="1" type="ORF">H8B17_18580</name>
</gene>
<comment type="caution">
    <text evidence="1">The sequence shown here is derived from an EMBL/GenBank/DDBJ whole genome shotgun (WGS) entry which is preliminary data.</text>
</comment>
<dbReference type="RefSeq" id="WP_190310740.1">
    <property type="nucleotide sequence ID" value="NZ_JACNYK010000007.1"/>
</dbReference>
<evidence type="ECO:0008006" key="3">
    <source>
        <dbReference type="Google" id="ProtNLM"/>
    </source>
</evidence>
<dbReference type="Proteomes" id="UP000606494">
    <property type="component" value="Unassembled WGS sequence"/>
</dbReference>
<dbReference type="EMBL" id="JACNYK010000007">
    <property type="protein sequence ID" value="MBD1427590.1"/>
    <property type="molecule type" value="Genomic_DNA"/>
</dbReference>
<keyword evidence="2" id="KW-1185">Reference proteome</keyword>
<accession>A0ABR7Y8H7</accession>
<organism evidence="1 2">
    <name type="scientific">Sphingobacterium arenae</name>
    <dbReference type="NCBI Taxonomy" id="1280598"/>
    <lineage>
        <taxon>Bacteria</taxon>
        <taxon>Pseudomonadati</taxon>
        <taxon>Bacteroidota</taxon>
        <taxon>Sphingobacteriia</taxon>
        <taxon>Sphingobacteriales</taxon>
        <taxon>Sphingobacteriaceae</taxon>
        <taxon>Sphingobacterium</taxon>
    </lineage>
</organism>
<name>A0ABR7Y8H7_9SPHI</name>
<reference evidence="1 2" key="1">
    <citation type="submission" date="2020-08" db="EMBL/GenBank/DDBJ databases">
        <title>Sphingobacterium sp. DN00404 isolated from aquaculture water.</title>
        <authorList>
            <person name="Zhang M."/>
        </authorList>
    </citation>
    <scope>NUCLEOTIDE SEQUENCE [LARGE SCALE GENOMIC DNA]</scope>
    <source>
        <strain evidence="1 2">KCTC 32294</strain>
    </source>
</reference>
<sequence>MKYTIFLLLFFFVLQIGSAQVAYEQGYFIDNNGKRKACLIKDRGWKNNPSSITYRLSEDTPEITLESYDMKEFGIGNGIRYSRQRIALEISSDKITNLSNSPDLNLVDTVVLLKHEVEGKASLFSFCSNFLANRYFYQIDADSIKPLIYRLHSPDGIKIIKNTLYKEQLRDAISCGEGGKYVQRMSYNLPMLRKFFTRYNQCQESNYHVLNEYQKKAQFTFTPKVGVEYASVEASNTATSMYGSFPNKIGPRIGLELEYIIPYFKNQWSIFADPSFVSYHANSTTSPSMEIQYNSIDIPIGLRKYFFIRNHSAISLNVFTAFNIDINSQLNTRNTPLKTGSNMNFGGAVGYVWKGKYVAQLKYNLPKNITADYLFWQTKYRSTSLTFGYRFGGR</sequence>
<evidence type="ECO:0000313" key="1">
    <source>
        <dbReference type="EMBL" id="MBD1427590.1"/>
    </source>
</evidence>
<proteinExistence type="predicted"/>
<protein>
    <recommendedName>
        <fullName evidence="3">Outer membrane protein beta-barrel domain-containing protein</fullName>
    </recommendedName>
</protein>